<feature type="compositionally biased region" description="Gly residues" evidence="1">
    <location>
        <begin position="175"/>
        <end position="186"/>
    </location>
</feature>
<proteinExistence type="predicted"/>
<evidence type="ECO:0000256" key="2">
    <source>
        <dbReference type="SAM" id="SignalP"/>
    </source>
</evidence>
<feature type="compositionally biased region" description="Acidic residues" evidence="1">
    <location>
        <begin position="189"/>
        <end position="200"/>
    </location>
</feature>
<sequence>MSSKFPSAIHLASSLVLVALSSAVVSGEETRDLEGHWVPDDWPHTPTGWWSPKREADSSGKSGKGSKSNKSGSASTEGLGQLRHEPWGPHAWNRPKPDLSGKSAKGSKGSKNSTRSNRSTRSKRSTRSRRSRSSKASERPSSDGGKWVLAWAPPKDDAWGWSEPEPDPEPSGKSGKSGGSKSGKSGGNADDDGSVYEEEWGGSYNHDPELCHAKCEGDLCTYTSKVAYYASEFGAFYFEECPESGNYPKLAMEIGKTYRFVQAHVTNWFHPLGFAYGQDGALAGAPELEEEYLSYQKNGEDVTLDGYEPEFAWPIEEWVSNGVYYVEVTLPIDFSYKEDLFYFCHIHQYFGARIKLMKNGKIINPLPLPEHKLVPPPPSEYDQHCGTYGLIAETAGPGIIGDGWSHSMLGDFRLPHPECPSEFICEEDKTTFATCTDAINCHMFNGMTTNENYSEVALFLHQMIPHHQQAVNQAKSLLLYGGFSCPQENLGSDDYDCVFENLLRSIINAQNAQVQAFRELLESYTFPEFDQCDLKKSGAESSNQASQYDFEDITRYSGWAGDRVNDSTRFLEEDKNLDEEVVKGGRGLVDDGICRGDCSTAKDGKEVCIFTVKLAIFESDLGAWYFEECGKDNLYPVIGVEIGASTVFVQEDITNWYHPLGFAYFVDGAHVDKPEVEEEYLTYRLDADDIGLDGYEPLFLHSPTEWIEYGTFSVELNFPKDYDQDLFYFCHVHYSMSGRIKLLKNGTPVNKADSPVIPYSHPPPSEYDRSCGTYGLSPFQLPNTECPKTFVCDKQSKFAECLNTMNCYMMVGMTTYSSEGDNALFLHQMIPHHINAVNMAKALFKADVLNCPDLLNNTDDCKLSIILWDIIGNQNLQIQTMYQLLAEQGDKKKNDCVVDIHHGTRIR</sequence>
<feature type="signal peptide" evidence="2">
    <location>
        <begin position="1"/>
        <end position="27"/>
    </location>
</feature>
<feature type="compositionally biased region" description="Basic residues" evidence="1">
    <location>
        <begin position="118"/>
        <end position="133"/>
    </location>
</feature>
<name>A0ABD3RS31_9STRA</name>
<dbReference type="PANTHER" id="PTHR36933">
    <property type="entry name" value="SLL0788 PROTEIN"/>
    <property type="match status" value="1"/>
</dbReference>
<evidence type="ECO:0000313" key="3">
    <source>
        <dbReference type="EMBL" id="KAL3810435.1"/>
    </source>
</evidence>
<feature type="compositionally biased region" description="Low complexity" evidence="1">
    <location>
        <begin position="59"/>
        <end position="75"/>
    </location>
</feature>
<evidence type="ECO:0000256" key="1">
    <source>
        <dbReference type="SAM" id="MobiDB-lite"/>
    </source>
</evidence>
<keyword evidence="4" id="KW-1185">Reference proteome</keyword>
<evidence type="ECO:0000313" key="4">
    <source>
        <dbReference type="Proteomes" id="UP001530377"/>
    </source>
</evidence>
<feature type="region of interest" description="Disordered" evidence="1">
    <location>
        <begin position="32"/>
        <end position="200"/>
    </location>
</feature>
<dbReference type="Proteomes" id="UP001530377">
    <property type="component" value="Unassembled WGS sequence"/>
</dbReference>
<gene>
    <name evidence="3" type="ORF">ACHAXA_006582</name>
</gene>
<dbReference type="Gene3D" id="1.20.1260.10">
    <property type="match status" value="2"/>
</dbReference>
<organism evidence="3 4">
    <name type="scientific">Cyclostephanos tholiformis</name>
    <dbReference type="NCBI Taxonomy" id="382380"/>
    <lineage>
        <taxon>Eukaryota</taxon>
        <taxon>Sar</taxon>
        <taxon>Stramenopiles</taxon>
        <taxon>Ochrophyta</taxon>
        <taxon>Bacillariophyta</taxon>
        <taxon>Coscinodiscophyceae</taxon>
        <taxon>Thalassiosirophycidae</taxon>
        <taxon>Stephanodiscales</taxon>
        <taxon>Stephanodiscaceae</taxon>
        <taxon>Cyclostephanos</taxon>
    </lineage>
</organism>
<evidence type="ECO:0008006" key="5">
    <source>
        <dbReference type="Google" id="ProtNLM"/>
    </source>
</evidence>
<comment type="caution">
    <text evidence="3">The sequence shown here is derived from an EMBL/GenBank/DDBJ whole genome shotgun (WGS) entry which is preliminary data.</text>
</comment>
<feature type="compositionally biased region" description="Low complexity" evidence="1">
    <location>
        <begin position="100"/>
        <end position="117"/>
    </location>
</feature>
<dbReference type="PANTHER" id="PTHR36933:SF1">
    <property type="entry name" value="SLL0788 PROTEIN"/>
    <property type="match status" value="1"/>
</dbReference>
<dbReference type="AlphaFoldDB" id="A0ABD3RS31"/>
<feature type="chain" id="PRO_5044816509" description="DUF305 domain-containing protein" evidence="2">
    <location>
        <begin position="28"/>
        <end position="907"/>
    </location>
</feature>
<protein>
    <recommendedName>
        <fullName evidence="5">DUF305 domain-containing protein</fullName>
    </recommendedName>
</protein>
<dbReference type="InterPro" id="IPR012347">
    <property type="entry name" value="Ferritin-like"/>
</dbReference>
<reference evidence="3 4" key="1">
    <citation type="submission" date="2024-10" db="EMBL/GenBank/DDBJ databases">
        <title>Updated reference genomes for cyclostephanoid diatoms.</title>
        <authorList>
            <person name="Roberts W.R."/>
            <person name="Alverson A.J."/>
        </authorList>
    </citation>
    <scope>NUCLEOTIDE SEQUENCE [LARGE SCALE GENOMIC DNA]</scope>
    <source>
        <strain evidence="3 4">AJA228-03</strain>
    </source>
</reference>
<keyword evidence="2" id="KW-0732">Signal</keyword>
<dbReference type="EMBL" id="JALLPB020000329">
    <property type="protein sequence ID" value="KAL3810435.1"/>
    <property type="molecule type" value="Genomic_DNA"/>
</dbReference>
<feature type="compositionally biased region" description="Basic and acidic residues" evidence="1">
    <location>
        <begin position="32"/>
        <end position="43"/>
    </location>
</feature>
<accession>A0ABD3RS31</accession>